<protein>
    <submittedName>
        <fullName evidence="2">Uncharacterized protein</fullName>
    </submittedName>
</protein>
<proteinExistence type="predicted"/>
<feature type="compositionally biased region" description="Basic and acidic residues" evidence="1">
    <location>
        <begin position="81"/>
        <end position="91"/>
    </location>
</feature>
<feature type="region of interest" description="Disordered" evidence="1">
    <location>
        <begin position="51"/>
        <end position="91"/>
    </location>
</feature>
<keyword evidence="3" id="KW-1185">Reference proteome</keyword>
<dbReference type="InParanoid" id="A0A0V1BXC9"/>
<dbReference type="EMBL" id="JYDH01000008">
    <property type="protein sequence ID" value="KRY41410.1"/>
    <property type="molecule type" value="Genomic_DNA"/>
</dbReference>
<name>A0A0V1BXC9_TRISP</name>
<comment type="caution">
    <text evidence="2">The sequence shown here is derived from an EMBL/GenBank/DDBJ whole genome shotgun (WGS) entry which is preliminary data.</text>
</comment>
<feature type="compositionally biased region" description="Basic and acidic residues" evidence="1">
    <location>
        <begin position="57"/>
        <end position="70"/>
    </location>
</feature>
<sequence>MFGVNLMKSRMSKKGKKKAIIKKEKSLTDVTSVTSNVTAAAVVAVQQNEQSANLKTEQTDKAHQIDDVNKQKTIPQRHRPFRNDRFGNTHK</sequence>
<dbReference type="OrthoDB" id="5920668at2759"/>
<organism evidence="2 3">
    <name type="scientific">Trichinella spiralis</name>
    <name type="common">Trichina worm</name>
    <dbReference type="NCBI Taxonomy" id="6334"/>
    <lineage>
        <taxon>Eukaryota</taxon>
        <taxon>Metazoa</taxon>
        <taxon>Ecdysozoa</taxon>
        <taxon>Nematoda</taxon>
        <taxon>Enoplea</taxon>
        <taxon>Dorylaimia</taxon>
        <taxon>Trichinellida</taxon>
        <taxon>Trichinellidae</taxon>
        <taxon>Trichinella</taxon>
    </lineage>
</organism>
<dbReference type="AlphaFoldDB" id="A0A0V1BXC9"/>
<gene>
    <name evidence="2" type="ORF">T01_10573</name>
</gene>
<accession>A0A0V1BXC9</accession>
<reference evidence="2 3" key="1">
    <citation type="submission" date="2015-01" db="EMBL/GenBank/DDBJ databases">
        <title>Evolution of Trichinella species and genotypes.</title>
        <authorList>
            <person name="Korhonen P.K."/>
            <person name="Edoardo P."/>
            <person name="Giuseppe L.R."/>
            <person name="Gasser R.B."/>
        </authorList>
    </citation>
    <scope>NUCLEOTIDE SEQUENCE [LARGE SCALE GENOMIC DNA]</scope>
    <source>
        <strain evidence="2">ISS3</strain>
    </source>
</reference>
<evidence type="ECO:0000313" key="2">
    <source>
        <dbReference type="EMBL" id="KRY41410.1"/>
    </source>
</evidence>
<evidence type="ECO:0000313" key="3">
    <source>
        <dbReference type="Proteomes" id="UP000054776"/>
    </source>
</evidence>
<evidence type="ECO:0000256" key="1">
    <source>
        <dbReference type="SAM" id="MobiDB-lite"/>
    </source>
</evidence>
<dbReference type="Proteomes" id="UP000054776">
    <property type="component" value="Unassembled WGS sequence"/>
</dbReference>